<accession>A0A1B9NTT6</accession>
<feature type="transmembrane region" description="Helical" evidence="2">
    <location>
        <begin position="496"/>
        <end position="518"/>
    </location>
</feature>
<evidence type="ECO:0000313" key="4">
    <source>
        <dbReference type="EMBL" id="OCH17124.1"/>
    </source>
</evidence>
<comment type="caution">
    <text evidence="4">The sequence shown here is derived from an EMBL/GenBank/DDBJ whole genome shotgun (WGS) entry which is preliminary data.</text>
</comment>
<feature type="compositionally biased region" description="Pro residues" evidence="1">
    <location>
        <begin position="266"/>
        <end position="289"/>
    </location>
</feature>
<sequence length="529" mass="57737">MNIKKILLPLILIMSGYSFNAFALSKVTSVHPVATSCYNVGDIINPSIGASCLVGLEYESGSDKYVIKSVSSISSTRIHMNYSRNNSYHSSQSYVSMSSGASCNGNIDPDTGVCESAPPFCSSPIVEELRQEAQMSCALQNGTFSEDCNPETESYIPYCDIPPPPIDKFCDSPEVAAMKSDGHASCVAQGGSYAFECSNEPESFTDSCSNIPPIPPDPPIDPPECVPAPENNWCDNPEPDKCIIGSPSWPECEPWHGDDPTSPLDPVKPPTVDPINPTPPKPVNPVNPPKPPVEGVPFNDSRVVDAIQNLNLDMNFGFSDVNNALQLQTNILSSSNELIYQGLKQDLEIYENNKLLQLKNTGDIVDAIGSIPEPVPYDDSGVIMAIEELGNKIGAGDCVPTEDNNYCENPHGLDQEYIATMFGQLNEKLDSELSAADSTILDSMSELATKPPVDESTVSPFLDWNISILTSNNQCVSMDWYGHELTCEFSDNFKSIFGFILFMMTLHTVIGILMEDITPNVSEYKHRRR</sequence>
<dbReference type="OrthoDB" id="5869227at2"/>
<name>A0A1B9NTT6_ALILO</name>
<evidence type="ECO:0000256" key="3">
    <source>
        <dbReference type="SAM" id="SignalP"/>
    </source>
</evidence>
<feature type="signal peptide" evidence="3">
    <location>
        <begin position="1"/>
        <end position="23"/>
    </location>
</feature>
<keyword evidence="2" id="KW-0812">Transmembrane</keyword>
<evidence type="ECO:0008006" key="6">
    <source>
        <dbReference type="Google" id="ProtNLM"/>
    </source>
</evidence>
<dbReference type="RefSeq" id="WP_065612205.1">
    <property type="nucleotide sequence ID" value="NZ_CAWMPN010000031.1"/>
</dbReference>
<dbReference type="EMBL" id="MAJU01000031">
    <property type="protein sequence ID" value="OCH17124.1"/>
    <property type="molecule type" value="Genomic_DNA"/>
</dbReference>
<evidence type="ECO:0000256" key="2">
    <source>
        <dbReference type="SAM" id="Phobius"/>
    </source>
</evidence>
<keyword evidence="2" id="KW-0472">Membrane</keyword>
<keyword evidence="2" id="KW-1133">Transmembrane helix</keyword>
<evidence type="ECO:0000313" key="5">
    <source>
        <dbReference type="Proteomes" id="UP000093523"/>
    </source>
</evidence>
<dbReference type="Proteomes" id="UP000093523">
    <property type="component" value="Unassembled WGS sequence"/>
</dbReference>
<dbReference type="STRING" id="688.A6E04_19930"/>
<evidence type="ECO:0000256" key="1">
    <source>
        <dbReference type="SAM" id="MobiDB-lite"/>
    </source>
</evidence>
<organism evidence="4 5">
    <name type="scientific">Aliivibrio logei</name>
    <name type="common">Vibrio logei</name>
    <dbReference type="NCBI Taxonomy" id="688"/>
    <lineage>
        <taxon>Bacteria</taxon>
        <taxon>Pseudomonadati</taxon>
        <taxon>Pseudomonadota</taxon>
        <taxon>Gammaproteobacteria</taxon>
        <taxon>Vibrionales</taxon>
        <taxon>Vibrionaceae</taxon>
        <taxon>Aliivibrio</taxon>
    </lineage>
</organism>
<keyword evidence="3" id="KW-0732">Signal</keyword>
<gene>
    <name evidence="4" type="ORF">A6E04_19930</name>
</gene>
<proteinExistence type="predicted"/>
<reference evidence="4 5" key="1">
    <citation type="submission" date="2016-06" db="EMBL/GenBank/DDBJ databases">
        <authorList>
            <person name="Kjaerup R.B."/>
            <person name="Dalgaard T.S."/>
            <person name="Juul-Madsen H.R."/>
        </authorList>
    </citation>
    <scope>NUCLEOTIDE SEQUENCE [LARGE SCALE GENOMIC DNA]</scope>
    <source>
        <strain evidence="4 5">1S159</strain>
    </source>
</reference>
<dbReference type="AlphaFoldDB" id="A0A1B9NTT6"/>
<feature type="region of interest" description="Disordered" evidence="1">
    <location>
        <begin position="250"/>
        <end position="289"/>
    </location>
</feature>
<feature type="chain" id="PRO_5008632154" description="Chemotaxis protein" evidence="3">
    <location>
        <begin position="24"/>
        <end position="529"/>
    </location>
</feature>
<protein>
    <recommendedName>
        <fullName evidence="6">Chemotaxis protein</fullName>
    </recommendedName>
</protein>